<evidence type="ECO:0000313" key="11">
    <source>
        <dbReference type="EMBL" id="RXH56232.1"/>
    </source>
</evidence>
<dbReference type="GO" id="GO:0004824">
    <property type="term" value="F:lysine-tRNA ligase activity"/>
    <property type="evidence" value="ECO:0007669"/>
    <property type="project" value="UniProtKB-UniRule"/>
</dbReference>
<dbReference type="GO" id="GO:0005524">
    <property type="term" value="F:ATP binding"/>
    <property type="evidence" value="ECO:0007669"/>
    <property type="project" value="UniProtKB-UniRule"/>
</dbReference>
<dbReference type="GO" id="GO:0006430">
    <property type="term" value="P:lysyl-tRNA aminoacylation"/>
    <property type="evidence" value="ECO:0007669"/>
    <property type="project" value="UniProtKB-UniRule"/>
</dbReference>
<dbReference type="InterPro" id="IPR006195">
    <property type="entry name" value="aa-tRNA-synth_II"/>
</dbReference>
<evidence type="ECO:0000256" key="1">
    <source>
        <dbReference type="ARBA" id="ARBA00008226"/>
    </source>
</evidence>
<evidence type="ECO:0000256" key="3">
    <source>
        <dbReference type="ARBA" id="ARBA00022723"/>
    </source>
</evidence>
<feature type="region of interest" description="Disordered" evidence="9">
    <location>
        <begin position="192"/>
        <end position="253"/>
    </location>
</feature>
<keyword evidence="2 8" id="KW-0436">Ligase</keyword>
<feature type="compositionally biased region" description="Pro residues" evidence="9">
    <location>
        <begin position="200"/>
        <end position="209"/>
    </location>
</feature>
<accession>A0A4Q0T0I9</accession>
<keyword evidence="5 8" id="KW-0067">ATP-binding</keyword>
<dbReference type="GO" id="GO:0005829">
    <property type="term" value="C:cytosol"/>
    <property type="evidence" value="ECO:0007669"/>
    <property type="project" value="TreeGrafter"/>
</dbReference>
<dbReference type="OrthoDB" id="9802326at2"/>
<evidence type="ECO:0000259" key="10">
    <source>
        <dbReference type="PROSITE" id="PS50862"/>
    </source>
</evidence>
<evidence type="ECO:0000256" key="5">
    <source>
        <dbReference type="ARBA" id="ARBA00022840"/>
    </source>
</evidence>
<dbReference type="HAMAP" id="MF_00252">
    <property type="entry name" value="Lys_tRNA_synth_class2"/>
    <property type="match status" value="1"/>
</dbReference>
<dbReference type="SUPFAM" id="SSF50249">
    <property type="entry name" value="Nucleic acid-binding proteins"/>
    <property type="match status" value="1"/>
</dbReference>
<dbReference type="Gene3D" id="3.30.930.10">
    <property type="entry name" value="Bira Bifunctional Protein, Domain 2"/>
    <property type="match status" value="1"/>
</dbReference>
<gene>
    <name evidence="8" type="primary">lysS</name>
    <name evidence="11" type="ORF">GRAN_3089</name>
</gene>
<dbReference type="Proteomes" id="UP000289437">
    <property type="component" value="Unassembled WGS sequence"/>
</dbReference>
<dbReference type="CDD" id="cd00775">
    <property type="entry name" value="LysRS_core"/>
    <property type="match status" value="1"/>
</dbReference>
<reference evidence="11 12" key="1">
    <citation type="submission" date="2018-11" db="EMBL/GenBank/DDBJ databases">
        <authorList>
            <person name="Mardanov A.V."/>
            <person name="Ravin N.V."/>
            <person name="Dedysh S.N."/>
        </authorList>
    </citation>
    <scope>NUCLEOTIDE SEQUENCE [LARGE SCALE GENOMIC DNA]</scope>
    <source>
        <strain evidence="11 12">AF10</strain>
    </source>
</reference>
<evidence type="ECO:0000256" key="6">
    <source>
        <dbReference type="ARBA" id="ARBA00023146"/>
    </source>
</evidence>
<dbReference type="InterPro" id="IPR002313">
    <property type="entry name" value="Lys-tRNA-ligase_II"/>
</dbReference>
<dbReference type="Gene3D" id="2.40.50.140">
    <property type="entry name" value="Nucleic acid-binding proteins"/>
    <property type="match status" value="1"/>
</dbReference>
<dbReference type="PANTHER" id="PTHR42918:SF15">
    <property type="entry name" value="LYSINE--TRNA LIGASE, CHLOROPLASTIC_MITOCHONDRIAL"/>
    <property type="match status" value="1"/>
</dbReference>
<dbReference type="GO" id="GO:0000287">
    <property type="term" value="F:magnesium ion binding"/>
    <property type="evidence" value="ECO:0007669"/>
    <property type="project" value="UniProtKB-UniRule"/>
</dbReference>
<dbReference type="InterPro" id="IPR044136">
    <property type="entry name" value="Lys-tRNA-ligase_II_N"/>
</dbReference>
<sequence>MSESDFELAQYDHRRQKLRQIAEIGMANGLTYAEATYPNHYAADHTIPELHAAHDHLTAVELEDPAAKPINVSVAGRIMALRVQGKAGFAQLQQGGQRFQIYVRKDDVGEELFPLFKEKLLDLGDHIGVRGHLFRTRTGELTIHVHAVDDLPAITFLAKSMLALPDKYHGLEDTELRYRQRYVDLIMNSGATPKQAEATPEPPALPSAPTPASSDAAPDKTEVLAAMQAAQTAQELAPKPAPAPSTEESEAPPNVREVFMKRAAILRAIRRYFDDRGYIEVETPMLVGIAGGAAARPFITHHNALDLDLSLRIAPELYLKRLVVGGLDRVYEINRNFRNEGIDTSHNPEFTMLEFYQAYSNYHDLMDLTQDIITKVAIEVNGSTITNFDGNEIDLSKWTKLSMREAIVRWWPEHLSPAPSLEEFLSPDLFLSKVEETYRESVKIFEQLEPDTRFTPDELRSFVMPLSNALGLVRLRLAGGVPLGKIIAEVFELLAEEHLIQPHIIYDFPLAVSPLSKQKPDEPDWVERFEFYIGGFEVGNAFSELNDPDEQRKRFEDQLKERDRGDDEAHKMDEDYVRALGYGLPPTAGEGIGIDRLTMLLTGSKSIRDVILFPLMRPIVKPQQPNTEAVPSPS</sequence>
<evidence type="ECO:0000256" key="8">
    <source>
        <dbReference type="HAMAP-Rule" id="MF_00252"/>
    </source>
</evidence>
<protein>
    <recommendedName>
        <fullName evidence="8">Lysine--tRNA ligase</fullName>
        <ecNumber evidence="8">6.1.1.6</ecNumber>
    </recommendedName>
    <alternativeName>
        <fullName evidence="8">Lysyl-tRNA synthetase</fullName>
        <shortName evidence="8">LysRS</shortName>
    </alternativeName>
</protein>
<feature type="domain" description="Aminoacyl-transfer RNA synthetases class-II family profile" evidence="10">
    <location>
        <begin position="262"/>
        <end position="618"/>
    </location>
</feature>
<feature type="binding site" evidence="8">
    <location>
        <position position="537"/>
    </location>
    <ligand>
        <name>Mg(2+)</name>
        <dbReference type="ChEBI" id="CHEBI:18420"/>
        <label>1</label>
    </ligand>
</feature>
<comment type="caution">
    <text evidence="11">The sequence shown here is derived from an EMBL/GenBank/DDBJ whole genome shotgun (WGS) entry which is preliminary data.</text>
</comment>
<keyword evidence="3 8" id="KW-0479">Metal-binding</keyword>
<feature type="binding site" evidence="8">
    <location>
        <position position="530"/>
    </location>
    <ligand>
        <name>Mg(2+)</name>
        <dbReference type="ChEBI" id="CHEBI:18420"/>
        <label>1</label>
    </ligand>
</feature>
<dbReference type="CDD" id="cd04322">
    <property type="entry name" value="LysRS_N"/>
    <property type="match status" value="1"/>
</dbReference>
<comment type="cofactor">
    <cofactor evidence="8">
        <name>Mg(2+)</name>
        <dbReference type="ChEBI" id="CHEBI:18420"/>
    </cofactor>
    <text evidence="8">Binds 3 Mg(2+) ions per subunit.</text>
</comment>
<organism evidence="11 12">
    <name type="scientific">Granulicella sibirica</name>
    <dbReference type="NCBI Taxonomy" id="2479048"/>
    <lineage>
        <taxon>Bacteria</taxon>
        <taxon>Pseudomonadati</taxon>
        <taxon>Acidobacteriota</taxon>
        <taxon>Terriglobia</taxon>
        <taxon>Terriglobales</taxon>
        <taxon>Acidobacteriaceae</taxon>
        <taxon>Granulicella</taxon>
    </lineage>
</organism>
<evidence type="ECO:0000313" key="12">
    <source>
        <dbReference type="Proteomes" id="UP000289437"/>
    </source>
</evidence>
<keyword evidence="4 8" id="KW-0547">Nucleotide-binding</keyword>
<name>A0A4Q0T0I9_9BACT</name>
<dbReference type="Pfam" id="PF01336">
    <property type="entry name" value="tRNA_anti-codon"/>
    <property type="match status" value="1"/>
</dbReference>
<dbReference type="GO" id="GO:0000049">
    <property type="term" value="F:tRNA binding"/>
    <property type="evidence" value="ECO:0007669"/>
    <property type="project" value="TreeGrafter"/>
</dbReference>
<comment type="similarity">
    <text evidence="1 8">Belongs to the class-II aminoacyl-tRNA synthetase family.</text>
</comment>
<dbReference type="Pfam" id="PF00152">
    <property type="entry name" value="tRNA-synt_2"/>
    <property type="match status" value="1"/>
</dbReference>
<comment type="catalytic activity">
    <reaction evidence="7 8">
        <text>tRNA(Lys) + L-lysine + ATP = L-lysyl-tRNA(Lys) + AMP + diphosphate</text>
        <dbReference type="Rhea" id="RHEA:20792"/>
        <dbReference type="Rhea" id="RHEA-COMP:9696"/>
        <dbReference type="Rhea" id="RHEA-COMP:9697"/>
        <dbReference type="ChEBI" id="CHEBI:30616"/>
        <dbReference type="ChEBI" id="CHEBI:32551"/>
        <dbReference type="ChEBI" id="CHEBI:33019"/>
        <dbReference type="ChEBI" id="CHEBI:78442"/>
        <dbReference type="ChEBI" id="CHEBI:78529"/>
        <dbReference type="ChEBI" id="CHEBI:456215"/>
        <dbReference type="EC" id="6.1.1.6"/>
    </reaction>
</comment>
<dbReference type="InterPro" id="IPR018149">
    <property type="entry name" value="Lys-tRNA-synth_II_C"/>
</dbReference>
<keyword evidence="8" id="KW-0648">Protein biosynthesis</keyword>
<dbReference type="InterPro" id="IPR004364">
    <property type="entry name" value="Aa-tRNA-synt_II"/>
</dbReference>
<evidence type="ECO:0000256" key="4">
    <source>
        <dbReference type="ARBA" id="ARBA00022741"/>
    </source>
</evidence>
<keyword evidence="6 8" id="KW-0030">Aminoacyl-tRNA synthetase</keyword>
<dbReference type="InterPro" id="IPR012340">
    <property type="entry name" value="NA-bd_OB-fold"/>
</dbReference>
<dbReference type="InterPro" id="IPR045864">
    <property type="entry name" value="aa-tRNA-synth_II/BPL/LPL"/>
</dbReference>
<evidence type="ECO:0000256" key="7">
    <source>
        <dbReference type="ARBA" id="ARBA00048573"/>
    </source>
</evidence>
<dbReference type="InterPro" id="IPR004365">
    <property type="entry name" value="NA-bd_OB_tRNA"/>
</dbReference>
<keyword evidence="8" id="KW-0460">Magnesium</keyword>
<dbReference type="SUPFAM" id="SSF55681">
    <property type="entry name" value="Class II aaRS and biotin synthetases"/>
    <property type="match status" value="1"/>
</dbReference>
<proteinExistence type="inferred from homology"/>
<keyword evidence="12" id="KW-1185">Reference proteome</keyword>
<dbReference type="EMBL" id="RDSM01000002">
    <property type="protein sequence ID" value="RXH56232.1"/>
    <property type="molecule type" value="Genomic_DNA"/>
</dbReference>
<dbReference type="AlphaFoldDB" id="A0A4Q0T0I9"/>
<dbReference type="PRINTS" id="PR00982">
    <property type="entry name" value="TRNASYNTHLYS"/>
</dbReference>
<dbReference type="EC" id="6.1.1.6" evidence="8"/>
<evidence type="ECO:0000256" key="2">
    <source>
        <dbReference type="ARBA" id="ARBA00022598"/>
    </source>
</evidence>
<feature type="binding site" evidence="8">
    <location>
        <position position="537"/>
    </location>
    <ligand>
        <name>Mg(2+)</name>
        <dbReference type="ChEBI" id="CHEBI:18420"/>
        <label>2</label>
    </ligand>
</feature>
<keyword evidence="8" id="KW-0963">Cytoplasm</keyword>
<dbReference type="PANTHER" id="PTHR42918">
    <property type="entry name" value="LYSYL-TRNA SYNTHETASE"/>
    <property type="match status" value="1"/>
</dbReference>
<dbReference type="PROSITE" id="PS50862">
    <property type="entry name" value="AA_TRNA_LIGASE_II"/>
    <property type="match status" value="1"/>
</dbReference>
<comment type="subunit">
    <text evidence="8">Homodimer.</text>
</comment>
<evidence type="ECO:0000256" key="9">
    <source>
        <dbReference type="SAM" id="MobiDB-lite"/>
    </source>
</evidence>
<reference evidence="12" key="2">
    <citation type="submission" date="2019-02" db="EMBL/GenBank/DDBJ databases">
        <title>Granulicella sibirica sp. nov., a psychrotolerant acidobacterium isolated from an organic soil layer in forested tundra, West Siberia.</title>
        <authorList>
            <person name="Oshkin I.Y."/>
            <person name="Kulichevskaya I.S."/>
            <person name="Rijpstra W.I.C."/>
            <person name="Sinninghe Damste J.S."/>
            <person name="Rakitin A.L."/>
            <person name="Ravin N.V."/>
            <person name="Dedysh S.N."/>
        </authorList>
    </citation>
    <scope>NUCLEOTIDE SEQUENCE [LARGE SCALE GENOMIC DNA]</scope>
    <source>
        <strain evidence="12">AF10</strain>
    </source>
</reference>
<comment type="subcellular location">
    <subcellularLocation>
        <location evidence="8">Cytoplasm</location>
    </subcellularLocation>
</comment>
<dbReference type="RefSeq" id="WP_128913732.1">
    <property type="nucleotide sequence ID" value="NZ_RDSM01000002.1"/>
</dbReference>